<dbReference type="AlphaFoldDB" id="A0ABD2AAZ8"/>
<accession>A0ABD2AAZ8</accession>
<evidence type="ECO:0000313" key="2">
    <source>
        <dbReference type="Proteomes" id="UP001607302"/>
    </source>
</evidence>
<keyword evidence="2" id="KW-1185">Reference proteome</keyword>
<sequence length="79" mass="8683">MATGVLANATDLATEISSHGRTSTALRRDSRSCQEETSTFRLKTYLPIGNEGCILSRGATNWSGEESKIDRRSTLREYG</sequence>
<organism evidence="1 2">
    <name type="scientific">Vespula squamosa</name>
    <name type="common">Southern yellow jacket</name>
    <name type="synonym">Wasp</name>
    <dbReference type="NCBI Taxonomy" id="30214"/>
    <lineage>
        <taxon>Eukaryota</taxon>
        <taxon>Metazoa</taxon>
        <taxon>Ecdysozoa</taxon>
        <taxon>Arthropoda</taxon>
        <taxon>Hexapoda</taxon>
        <taxon>Insecta</taxon>
        <taxon>Pterygota</taxon>
        <taxon>Neoptera</taxon>
        <taxon>Endopterygota</taxon>
        <taxon>Hymenoptera</taxon>
        <taxon>Apocrita</taxon>
        <taxon>Aculeata</taxon>
        <taxon>Vespoidea</taxon>
        <taxon>Vespidae</taxon>
        <taxon>Vespinae</taxon>
        <taxon>Vespula</taxon>
    </lineage>
</organism>
<proteinExistence type="predicted"/>
<dbReference type="Proteomes" id="UP001607302">
    <property type="component" value="Unassembled WGS sequence"/>
</dbReference>
<dbReference type="EMBL" id="JAUDFV010000153">
    <property type="protein sequence ID" value="KAL2717794.1"/>
    <property type="molecule type" value="Genomic_DNA"/>
</dbReference>
<comment type="caution">
    <text evidence="1">The sequence shown here is derived from an EMBL/GenBank/DDBJ whole genome shotgun (WGS) entry which is preliminary data.</text>
</comment>
<name>A0ABD2AAZ8_VESSQ</name>
<protein>
    <submittedName>
        <fullName evidence="1">Uncharacterized protein</fullName>
    </submittedName>
</protein>
<reference evidence="1 2" key="1">
    <citation type="journal article" date="2024" name="Ann. Entomol. Soc. Am.">
        <title>Genomic analyses of the southern and eastern yellowjacket wasps (Hymenoptera: Vespidae) reveal evolutionary signatures of social life.</title>
        <authorList>
            <person name="Catto M.A."/>
            <person name="Caine P.B."/>
            <person name="Orr S.E."/>
            <person name="Hunt B.G."/>
            <person name="Goodisman M.A.D."/>
        </authorList>
    </citation>
    <scope>NUCLEOTIDE SEQUENCE [LARGE SCALE GENOMIC DNA]</scope>
    <source>
        <strain evidence="1">233</strain>
        <tissue evidence="1">Head and thorax</tissue>
    </source>
</reference>
<evidence type="ECO:0000313" key="1">
    <source>
        <dbReference type="EMBL" id="KAL2717794.1"/>
    </source>
</evidence>
<gene>
    <name evidence="1" type="ORF">V1478_013494</name>
</gene>